<feature type="region of interest" description="Disordered" evidence="1">
    <location>
        <begin position="111"/>
        <end position="131"/>
    </location>
</feature>
<organism evidence="3 4">
    <name type="scientific">Allacma fusca</name>
    <dbReference type="NCBI Taxonomy" id="39272"/>
    <lineage>
        <taxon>Eukaryota</taxon>
        <taxon>Metazoa</taxon>
        <taxon>Ecdysozoa</taxon>
        <taxon>Arthropoda</taxon>
        <taxon>Hexapoda</taxon>
        <taxon>Collembola</taxon>
        <taxon>Symphypleona</taxon>
        <taxon>Sminthuridae</taxon>
        <taxon>Allacma</taxon>
    </lineage>
</organism>
<feature type="domain" description="PH" evidence="2">
    <location>
        <begin position="1"/>
        <end position="80"/>
    </location>
</feature>
<dbReference type="EMBL" id="CAJVCH010248096">
    <property type="protein sequence ID" value="CAG7733386.1"/>
    <property type="molecule type" value="Genomic_DNA"/>
</dbReference>
<protein>
    <recommendedName>
        <fullName evidence="2">PH domain-containing protein</fullName>
    </recommendedName>
</protein>
<dbReference type="InterPro" id="IPR001849">
    <property type="entry name" value="PH_domain"/>
</dbReference>
<feature type="compositionally biased region" description="Low complexity" evidence="1">
    <location>
        <begin position="111"/>
        <end position="127"/>
    </location>
</feature>
<dbReference type="Proteomes" id="UP000708208">
    <property type="component" value="Unassembled WGS sequence"/>
</dbReference>
<name>A0A8J2PDQ8_9HEXA</name>
<dbReference type="PANTHER" id="PTHR45858">
    <property type="entry name" value="FERM DOMAIN CONTAINING PROTEIN"/>
    <property type="match status" value="1"/>
</dbReference>
<dbReference type="FunFam" id="2.30.29.30:FF:000046">
    <property type="entry name" value="FERM, RhoGEF and pleckstrin domain-containing protein 1"/>
    <property type="match status" value="1"/>
</dbReference>
<evidence type="ECO:0000256" key="1">
    <source>
        <dbReference type="SAM" id="MobiDB-lite"/>
    </source>
</evidence>
<dbReference type="AlphaFoldDB" id="A0A8J2PDQ8"/>
<feature type="domain" description="PH" evidence="2">
    <location>
        <begin position="157"/>
        <end position="254"/>
    </location>
</feature>
<comment type="caution">
    <text evidence="3">The sequence shown here is derived from an EMBL/GenBank/DDBJ whole genome shotgun (WGS) entry which is preliminary data.</text>
</comment>
<proteinExistence type="predicted"/>
<feature type="non-terminal residue" evidence="3">
    <location>
        <position position="1"/>
    </location>
</feature>
<keyword evidence="4" id="KW-1185">Reference proteome</keyword>
<accession>A0A8J2PDQ8</accession>
<gene>
    <name evidence="3" type="ORF">AFUS01_LOCUS21831</name>
</gene>
<dbReference type="PANTHER" id="PTHR45858:SF5">
    <property type="entry name" value="MOESIN_EZRIN_RADIXIN HOMOLOG 1"/>
    <property type="match status" value="1"/>
</dbReference>
<dbReference type="PROSITE" id="PS50003">
    <property type="entry name" value="PH_DOMAIN"/>
    <property type="match status" value="2"/>
</dbReference>
<dbReference type="InterPro" id="IPR051835">
    <property type="entry name" value="RAC1-GEF"/>
</dbReference>
<evidence type="ECO:0000313" key="3">
    <source>
        <dbReference type="EMBL" id="CAG7733386.1"/>
    </source>
</evidence>
<dbReference type="OrthoDB" id="9990815at2759"/>
<evidence type="ECO:0000313" key="4">
    <source>
        <dbReference type="Proteomes" id="UP000708208"/>
    </source>
</evidence>
<dbReference type="GO" id="GO:0005085">
    <property type="term" value="F:guanyl-nucleotide exchange factor activity"/>
    <property type="evidence" value="ECO:0007669"/>
    <property type="project" value="TreeGrafter"/>
</dbReference>
<dbReference type="SMART" id="SM00233">
    <property type="entry name" value="PH"/>
    <property type="match status" value="1"/>
</dbReference>
<sequence length="256" mass="29130">FNDFVVYGTRVSSAAGFRLHGLVPLYETQMQQNFEFENQLGSSIPHAFSLITPQDKVLVLAALNEKDKLEWMSGLTTAIEKAVPNQSSLKSIGCSSEELLSSSHDGVNTLLTTSENNNNNTNTRNNNQVGHRSNATPHVCWHRNVSISHEELCRGFQCTISGFLLRKFKNSPGWQRLWVVFTNICLFFYKSFEESVPLASLPLLGYRVEIPVEKDSITKDHVFKLVFKNHVYFFRAESNFTFKRFVANIQLPTFQV</sequence>
<dbReference type="Pfam" id="PF00169">
    <property type="entry name" value="PH"/>
    <property type="match status" value="1"/>
</dbReference>
<evidence type="ECO:0000259" key="2">
    <source>
        <dbReference type="PROSITE" id="PS50003"/>
    </source>
</evidence>
<reference evidence="3" key="1">
    <citation type="submission" date="2021-06" db="EMBL/GenBank/DDBJ databases">
        <authorList>
            <person name="Hodson N. C."/>
            <person name="Mongue J. A."/>
            <person name="Jaron S. K."/>
        </authorList>
    </citation>
    <scope>NUCLEOTIDE SEQUENCE</scope>
</reference>